<evidence type="ECO:0000313" key="10">
    <source>
        <dbReference type="EMBL" id="OIN88944.1"/>
    </source>
</evidence>
<evidence type="ECO:0000256" key="1">
    <source>
        <dbReference type="ARBA" id="ARBA00004141"/>
    </source>
</evidence>
<keyword evidence="8 9" id="KW-0472">Membrane</keyword>
<keyword evidence="3 9" id="KW-0813">Transport</keyword>
<dbReference type="GO" id="GO:0015450">
    <property type="term" value="F:protein-transporting ATPase activity"/>
    <property type="evidence" value="ECO:0007669"/>
    <property type="project" value="UniProtKB-UniRule"/>
</dbReference>
<keyword evidence="5 9" id="KW-0653">Protein transport</keyword>
<evidence type="ECO:0000313" key="11">
    <source>
        <dbReference type="Proteomes" id="UP000183144"/>
    </source>
</evidence>
<dbReference type="Pfam" id="PF03840">
    <property type="entry name" value="SecG"/>
    <property type="match status" value="1"/>
</dbReference>
<evidence type="ECO:0000256" key="3">
    <source>
        <dbReference type="ARBA" id="ARBA00022448"/>
    </source>
</evidence>
<keyword evidence="6 9" id="KW-1133">Transmembrane helix</keyword>
<feature type="transmembrane region" description="Helical" evidence="9">
    <location>
        <begin position="49"/>
        <end position="68"/>
    </location>
</feature>
<organism evidence="10 11">
    <name type="scientific">Candidatus Beckwithbacteria bacterium CG1_02_47_37</name>
    <dbReference type="NCBI Taxonomy" id="1805034"/>
    <lineage>
        <taxon>Bacteria</taxon>
        <taxon>Candidatus Beckwithiibacteriota</taxon>
    </lineage>
</organism>
<comment type="caution">
    <text evidence="9">Lacks conserved residue(s) required for the propagation of feature annotation.</text>
</comment>
<comment type="function">
    <text evidence="9">Involved in protein export. Participates in an early event of protein translocation.</text>
</comment>
<keyword evidence="4 9" id="KW-0812">Transmembrane</keyword>
<gene>
    <name evidence="10" type="ORF">AUJ59_02905</name>
</gene>
<evidence type="ECO:0000256" key="5">
    <source>
        <dbReference type="ARBA" id="ARBA00022927"/>
    </source>
</evidence>
<name>A0A1J4RPH4_9BACT</name>
<dbReference type="GO" id="GO:0005886">
    <property type="term" value="C:plasma membrane"/>
    <property type="evidence" value="ECO:0007669"/>
    <property type="project" value="UniProtKB-SubCell"/>
</dbReference>
<dbReference type="Proteomes" id="UP000183144">
    <property type="component" value="Unassembled WGS sequence"/>
</dbReference>
<dbReference type="NCBIfam" id="TIGR00810">
    <property type="entry name" value="secG"/>
    <property type="match status" value="1"/>
</dbReference>
<dbReference type="EMBL" id="MNUI01000049">
    <property type="protein sequence ID" value="OIN88944.1"/>
    <property type="molecule type" value="Genomic_DNA"/>
</dbReference>
<dbReference type="InterPro" id="IPR004692">
    <property type="entry name" value="SecG"/>
</dbReference>
<dbReference type="AlphaFoldDB" id="A0A1J4RPH4"/>
<comment type="similarity">
    <text evidence="2 9">Belongs to the SecG family.</text>
</comment>
<sequence>MPGLIIVQILISLVLIALILLQAKGGGLGTAFGGQSAVYHTKKGIERLVFYLTIVLAVILTILALINLKL</sequence>
<protein>
    <recommendedName>
        <fullName evidence="9">Protein-export membrane protein SecG</fullName>
    </recommendedName>
</protein>
<evidence type="ECO:0000256" key="2">
    <source>
        <dbReference type="ARBA" id="ARBA00008445"/>
    </source>
</evidence>
<keyword evidence="7 9" id="KW-0811">Translocation</keyword>
<reference evidence="10 11" key="1">
    <citation type="journal article" date="2016" name="Environ. Microbiol.">
        <title>Genomic resolution of a cold subsurface aquifer community provides metabolic insights for novel microbes adapted to high CO concentrations.</title>
        <authorList>
            <person name="Probst A.J."/>
            <person name="Castelle C.J."/>
            <person name="Singh A."/>
            <person name="Brown C.T."/>
            <person name="Anantharaman K."/>
            <person name="Sharon I."/>
            <person name="Hug L.A."/>
            <person name="Burstein D."/>
            <person name="Emerson J.B."/>
            <person name="Thomas B.C."/>
            <person name="Banfield J.F."/>
        </authorList>
    </citation>
    <scope>NUCLEOTIDE SEQUENCE [LARGE SCALE GENOMIC DNA]</scope>
    <source>
        <strain evidence="10">CG1_02_47_37</strain>
    </source>
</reference>
<evidence type="ECO:0000256" key="6">
    <source>
        <dbReference type="ARBA" id="ARBA00022989"/>
    </source>
</evidence>
<comment type="subcellular location">
    <subcellularLocation>
        <location evidence="9">Cell membrane</location>
        <topology evidence="9">Multi-pass membrane protein</topology>
    </subcellularLocation>
    <subcellularLocation>
        <location evidence="1">Membrane</location>
        <topology evidence="1">Multi-pass membrane protein</topology>
    </subcellularLocation>
</comment>
<proteinExistence type="inferred from homology"/>
<comment type="caution">
    <text evidence="10">The sequence shown here is derived from an EMBL/GenBank/DDBJ whole genome shotgun (WGS) entry which is preliminary data.</text>
</comment>
<evidence type="ECO:0000256" key="8">
    <source>
        <dbReference type="ARBA" id="ARBA00023136"/>
    </source>
</evidence>
<dbReference type="PRINTS" id="PR01651">
    <property type="entry name" value="SECGEXPORT"/>
</dbReference>
<dbReference type="STRING" id="1805034.AUJ59_02905"/>
<keyword evidence="9" id="KW-1003">Cell membrane</keyword>
<evidence type="ECO:0000256" key="7">
    <source>
        <dbReference type="ARBA" id="ARBA00023010"/>
    </source>
</evidence>
<accession>A0A1J4RPH4</accession>
<dbReference type="GO" id="GO:0009306">
    <property type="term" value="P:protein secretion"/>
    <property type="evidence" value="ECO:0007669"/>
    <property type="project" value="UniProtKB-UniRule"/>
</dbReference>
<evidence type="ECO:0000256" key="9">
    <source>
        <dbReference type="RuleBase" id="RU365087"/>
    </source>
</evidence>
<evidence type="ECO:0000256" key="4">
    <source>
        <dbReference type="ARBA" id="ARBA00022692"/>
    </source>
</evidence>